<dbReference type="InterPro" id="IPR015424">
    <property type="entry name" value="PyrdxlP-dep_Trfase"/>
</dbReference>
<dbReference type="PANTHER" id="PTHR43586:SF24">
    <property type="entry name" value="BLR4730 PROTEIN"/>
    <property type="match status" value="1"/>
</dbReference>
<organism evidence="2">
    <name type="scientific">marine metagenome</name>
    <dbReference type="NCBI Taxonomy" id="408172"/>
    <lineage>
        <taxon>unclassified sequences</taxon>
        <taxon>metagenomes</taxon>
        <taxon>ecological metagenomes</taxon>
    </lineage>
</organism>
<dbReference type="EMBL" id="UINC01079261">
    <property type="protein sequence ID" value="SVC21087.1"/>
    <property type="molecule type" value="Genomic_DNA"/>
</dbReference>
<evidence type="ECO:0000313" key="2">
    <source>
        <dbReference type="EMBL" id="SVC21087.1"/>
    </source>
</evidence>
<name>A0A382KDK5_9ZZZZ</name>
<reference evidence="2" key="1">
    <citation type="submission" date="2018-05" db="EMBL/GenBank/DDBJ databases">
        <authorList>
            <person name="Lanie J.A."/>
            <person name="Ng W.-L."/>
            <person name="Kazmierczak K.M."/>
            <person name="Andrzejewski T.M."/>
            <person name="Davidsen T.M."/>
            <person name="Wayne K.J."/>
            <person name="Tettelin H."/>
            <person name="Glass J.I."/>
            <person name="Rusch D."/>
            <person name="Podicherti R."/>
            <person name="Tsui H.-C.T."/>
            <person name="Winkler M.E."/>
        </authorList>
    </citation>
    <scope>NUCLEOTIDE SEQUENCE</scope>
</reference>
<dbReference type="SUPFAM" id="SSF53383">
    <property type="entry name" value="PLP-dependent transferases"/>
    <property type="match status" value="1"/>
</dbReference>
<dbReference type="InterPro" id="IPR015421">
    <property type="entry name" value="PyrdxlP-dep_Trfase_major"/>
</dbReference>
<dbReference type="Pfam" id="PF00266">
    <property type="entry name" value="Aminotran_5"/>
    <property type="match status" value="1"/>
</dbReference>
<protein>
    <recommendedName>
        <fullName evidence="1">Aminotransferase class V domain-containing protein</fullName>
    </recommendedName>
</protein>
<dbReference type="AlphaFoldDB" id="A0A382KDK5"/>
<evidence type="ECO:0000259" key="1">
    <source>
        <dbReference type="Pfam" id="PF00266"/>
    </source>
</evidence>
<feature type="domain" description="Aminotransferase class V" evidence="1">
    <location>
        <begin position="27"/>
        <end position="248"/>
    </location>
</feature>
<dbReference type="PANTHER" id="PTHR43586">
    <property type="entry name" value="CYSTEINE DESULFURASE"/>
    <property type="match status" value="1"/>
</dbReference>
<accession>A0A382KDK5</accession>
<gene>
    <name evidence="2" type="ORF">METZ01_LOCUS273941</name>
</gene>
<sequence length="251" mass="28519">MRELLERGPMHIVYPDEEYPRRRRSLERLAEFFFVSPTELAVMRGVSEAFQTVIRGVSWRTGDRIIITEDEEAALLLPALHLRERHGVEVVKLPLIPDVKRQTAALDECLNDRTRLVAISHVTTDLGYRLPVKALCTRAGGAGALTFVDLAHSAGLYPISLEELGCDFAGILSYKWMYAPYASGLLYVRQKRVDDLEITYAGGRSEAWLDFENDRYGLRDTAERFQYGPWSWPLIHAWAFAAEYLEGVGPE</sequence>
<feature type="non-terminal residue" evidence="2">
    <location>
        <position position="251"/>
    </location>
</feature>
<proteinExistence type="predicted"/>
<dbReference type="Gene3D" id="3.40.640.10">
    <property type="entry name" value="Type I PLP-dependent aspartate aminotransferase-like (Major domain)"/>
    <property type="match status" value="1"/>
</dbReference>
<dbReference type="InterPro" id="IPR000192">
    <property type="entry name" value="Aminotrans_V_dom"/>
</dbReference>